<protein>
    <submittedName>
        <fullName evidence="1">Uncharacterized protein</fullName>
    </submittedName>
</protein>
<organism evidence="1 2">
    <name type="scientific">Pangasianodon gigas</name>
    <name type="common">Mekong giant catfish</name>
    <name type="synonym">Pangasius gigas</name>
    <dbReference type="NCBI Taxonomy" id="30993"/>
    <lineage>
        <taxon>Eukaryota</taxon>
        <taxon>Metazoa</taxon>
        <taxon>Chordata</taxon>
        <taxon>Craniata</taxon>
        <taxon>Vertebrata</taxon>
        <taxon>Euteleostomi</taxon>
        <taxon>Actinopterygii</taxon>
        <taxon>Neopterygii</taxon>
        <taxon>Teleostei</taxon>
        <taxon>Ostariophysi</taxon>
        <taxon>Siluriformes</taxon>
        <taxon>Pangasiidae</taxon>
        <taxon>Pangasianodon</taxon>
    </lineage>
</organism>
<accession>A0ACC5XLU6</accession>
<comment type="caution">
    <text evidence="1">The sequence shown here is derived from an EMBL/GenBank/DDBJ whole genome shotgun (WGS) entry which is preliminary data.</text>
</comment>
<reference evidence="1 2" key="1">
    <citation type="journal article" date="2022" name="bioRxiv">
        <title>An ancient truncated duplication of the anti-Mullerian hormone receptor type 2 gene is a potential conserved master sex determinant in the Pangasiidae catfish family.</title>
        <authorList>
            <person name="Wen M."/>
            <person name="Pan Q."/>
            <person name="Jouanno E."/>
            <person name="Montfort J."/>
            <person name="Zahm M."/>
            <person name="Cabau C."/>
            <person name="Klopp C."/>
            <person name="Iampietro C."/>
            <person name="Roques C."/>
            <person name="Bouchez O."/>
            <person name="Castinel A."/>
            <person name="Donnadieu C."/>
            <person name="Parrinello H."/>
            <person name="Poncet C."/>
            <person name="Belmonte E."/>
            <person name="Gautier V."/>
            <person name="Avarre J.-C."/>
            <person name="Dugue R."/>
            <person name="Gustiano R."/>
            <person name="Ha T.T.T."/>
            <person name="Campet M."/>
            <person name="Sriphairoj K."/>
            <person name="Ribolli J."/>
            <person name="de Almeida F.L."/>
            <person name="Desvignes T."/>
            <person name="Postlethwait J.H."/>
            <person name="Bucao C.F."/>
            <person name="Robinson-Rechavi M."/>
            <person name="Bobe J."/>
            <person name="Herpin A."/>
            <person name="Guiguen Y."/>
        </authorList>
    </citation>
    <scope>NUCLEOTIDE SEQUENCE [LARGE SCALE GENOMIC DNA]</scope>
    <source>
        <strain evidence="1">YG-Dec2019</strain>
    </source>
</reference>
<dbReference type="EMBL" id="CM040476">
    <property type="protein sequence ID" value="MCI4392167.1"/>
    <property type="molecule type" value="Genomic_DNA"/>
</dbReference>
<keyword evidence="2" id="KW-1185">Reference proteome</keyword>
<name>A0ACC5XLU6_PANGG</name>
<evidence type="ECO:0000313" key="1">
    <source>
        <dbReference type="EMBL" id="MCI4392167.1"/>
    </source>
</evidence>
<evidence type="ECO:0000313" key="2">
    <source>
        <dbReference type="Proteomes" id="UP000829447"/>
    </source>
</evidence>
<sequence>MSQPVVLQLHQELRKCFQSLKANQMVWKGVLEECTPLVSSLGNLAEQLRALKSVEIANTPLSTFPNLPERLQYKLLNAVDTVLGELSDKVDALGLVRDSVCKQVSAVFQMYEQNSDVLPISTCVARCALSPSIADMLEWLQDTERYYRIQYIQRKNLLQLLKPDDLTLIETAPKRWTSLDSPREEERMTDALLQVSFFMESD</sequence>
<dbReference type="Proteomes" id="UP000829447">
    <property type="component" value="Linkage Group LG23"/>
</dbReference>
<proteinExistence type="predicted"/>
<gene>
    <name evidence="1" type="ORF">PGIGA_G00142810</name>
</gene>